<dbReference type="Proteomes" id="UP001473302">
    <property type="component" value="Unassembled WGS sequence"/>
</dbReference>
<proteinExistence type="predicted"/>
<evidence type="ECO:0000313" key="2">
    <source>
        <dbReference type="Proteomes" id="UP001473302"/>
    </source>
</evidence>
<accession>A0ABP9YT42</accession>
<sequence length="288" mass="33332">MKTWSDLPTEALKLITAYCGRDCTQVKWIDKTWLSNTDDSLAIDDFFININSIAEYEITIPGDTQEIEFYESWLKSLKNSKQDIHLIHRYNESKKQNYLNFKSNAVVTFYGGSKMCTPQLKYSMMISQKSPDINDKLRVLDDQIISCLKLIGSSRGLELEFESLEYMEFDNCTFDGDPKIESIDMSSTDIKSMKIINFRKMVFGYDYTDTVQTVIVISIYFATQDLTRYFSIVDDILIETTKRTFDLFHGNFNSDEAVVLNIRVKSLQELSLMLAKTSKIQTVSFRSQ</sequence>
<organism evidence="1 2">
    <name type="scientific">Mucor flavus</name>
    <dbReference type="NCBI Taxonomy" id="439312"/>
    <lineage>
        <taxon>Eukaryota</taxon>
        <taxon>Fungi</taxon>
        <taxon>Fungi incertae sedis</taxon>
        <taxon>Mucoromycota</taxon>
        <taxon>Mucoromycotina</taxon>
        <taxon>Mucoromycetes</taxon>
        <taxon>Mucorales</taxon>
        <taxon>Mucorineae</taxon>
        <taxon>Mucoraceae</taxon>
        <taxon>Mucor</taxon>
    </lineage>
</organism>
<gene>
    <name evidence="1" type="ORF">MFLAVUS_003442</name>
</gene>
<comment type="caution">
    <text evidence="1">The sequence shown here is derived from an EMBL/GenBank/DDBJ whole genome shotgun (WGS) entry which is preliminary data.</text>
</comment>
<evidence type="ECO:0008006" key="3">
    <source>
        <dbReference type="Google" id="ProtNLM"/>
    </source>
</evidence>
<evidence type="ECO:0000313" key="1">
    <source>
        <dbReference type="EMBL" id="GAA5810026.1"/>
    </source>
</evidence>
<reference evidence="1 2" key="1">
    <citation type="submission" date="2024-04" db="EMBL/GenBank/DDBJ databases">
        <title>genome sequences of Mucor flavus KT1a and Helicostylum pulchrum KT1b strains isolated from the surface of a dry-aged beef.</title>
        <authorList>
            <person name="Toyotome T."/>
            <person name="Hosono M."/>
            <person name="Torimaru M."/>
            <person name="Fukuda K."/>
            <person name="Mikami N."/>
        </authorList>
    </citation>
    <scope>NUCLEOTIDE SEQUENCE [LARGE SCALE GENOMIC DNA]</scope>
    <source>
        <strain evidence="1 2">KT1a</strain>
    </source>
</reference>
<keyword evidence="2" id="KW-1185">Reference proteome</keyword>
<name>A0ABP9YT42_9FUNG</name>
<protein>
    <recommendedName>
        <fullName evidence="3">F-box domain-containing protein</fullName>
    </recommendedName>
</protein>
<dbReference type="EMBL" id="BAABUK010000006">
    <property type="protein sequence ID" value="GAA5810026.1"/>
    <property type="molecule type" value="Genomic_DNA"/>
</dbReference>